<keyword evidence="2" id="KW-0813">Transport</keyword>
<evidence type="ECO:0000256" key="2">
    <source>
        <dbReference type="ARBA" id="ARBA00022448"/>
    </source>
</evidence>
<dbReference type="PANTHER" id="PTHR43335:SF4">
    <property type="entry name" value="ABC TRANSPORTER, ATP-BINDING PROTEIN"/>
    <property type="match status" value="1"/>
</dbReference>
<dbReference type="Gene3D" id="3.40.50.300">
    <property type="entry name" value="P-loop containing nucleotide triphosphate hydrolases"/>
    <property type="match status" value="1"/>
</dbReference>
<evidence type="ECO:0000256" key="1">
    <source>
        <dbReference type="ARBA" id="ARBA00005417"/>
    </source>
</evidence>
<dbReference type="RefSeq" id="WP_009326786.1">
    <property type="nucleotide sequence ID" value="NZ_AEJC01000463.1"/>
</dbReference>
<name>L1KQN4_9ACTN</name>
<dbReference type="Pfam" id="PF00005">
    <property type="entry name" value="ABC_tran"/>
    <property type="match status" value="1"/>
</dbReference>
<organism evidence="6 7">
    <name type="scientific">Streptomyces ipomoeae 91-03</name>
    <dbReference type="NCBI Taxonomy" id="698759"/>
    <lineage>
        <taxon>Bacteria</taxon>
        <taxon>Bacillati</taxon>
        <taxon>Actinomycetota</taxon>
        <taxon>Actinomycetes</taxon>
        <taxon>Kitasatosporales</taxon>
        <taxon>Streptomycetaceae</taxon>
        <taxon>Streptomyces</taxon>
    </lineage>
</organism>
<evidence type="ECO:0000256" key="4">
    <source>
        <dbReference type="ARBA" id="ARBA00022840"/>
    </source>
</evidence>
<protein>
    <submittedName>
        <fullName evidence="6">ABC transporter, ATP-binding protein</fullName>
    </submittedName>
</protein>
<dbReference type="OrthoDB" id="5116176at2"/>
<dbReference type="GO" id="GO:0016887">
    <property type="term" value="F:ATP hydrolysis activity"/>
    <property type="evidence" value="ECO:0007669"/>
    <property type="project" value="InterPro"/>
</dbReference>
<keyword evidence="7" id="KW-1185">Reference proteome</keyword>
<keyword evidence="4 6" id="KW-0067">ATP-binding</keyword>
<dbReference type="InterPro" id="IPR003439">
    <property type="entry name" value="ABC_transporter-like_ATP-bd"/>
</dbReference>
<comment type="caution">
    <text evidence="6">The sequence shown here is derived from an EMBL/GenBank/DDBJ whole genome shotgun (WGS) entry which is preliminary data.</text>
</comment>
<dbReference type="Proteomes" id="UP000010411">
    <property type="component" value="Unassembled WGS sequence"/>
</dbReference>
<evidence type="ECO:0000256" key="3">
    <source>
        <dbReference type="ARBA" id="ARBA00022741"/>
    </source>
</evidence>
<dbReference type="AlphaFoldDB" id="L1KQN4"/>
<dbReference type="PROSITE" id="PS50893">
    <property type="entry name" value="ABC_TRANSPORTER_2"/>
    <property type="match status" value="1"/>
</dbReference>
<gene>
    <name evidence="6" type="ORF">STRIP9103_07919</name>
</gene>
<dbReference type="PATRIC" id="fig|698759.3.peg.6202"/>
<dbReference type="InterPro" id="IPR027417">
    <property type="entry name" value="P-loop_NTPase"/>
</dbReference>
<dbReference type="SUPFAM" id="SSF52540">
    <property type="entry name" value="P-loop containing nucleoside triphosphate hydrolases"/>
    <property type="match status" value="1"/>
</dbReference>
<keyword evidence="3" id="KW-0547">Nucleotide-binding</keyword>
<dbReference type="InterPro" id="IPR003593">
    <property type="entry name" value="AAA+_ATPase"/>
</dbReference>
<feature type="domain" description="ABC transporter" evidence="5">
    <location>
        <begin position="5"/>
        <end position="229"/>
    </location>
</feature>
<proteinExistence type="inferred from homology"/>
<evidence type="ECO:0000259" key="5">
    <source>
        <dbReference type="PROSITE" id="PS50893"/>
    </source>
</evidence>
<evidence type="ECO:0000313" key="6">
    <source>
        <dbReference type="EMBL" id="EKX63121.1"/>
    </source>
</evidence>
<evidence type="ECO:0000313" key="7">
    <source>
        <dbReference type="Proteomes" id="UP000010411"/>
    </source>
</evidence>
<comment type="similarity">
    <text evidence="1">Belongs to the ABC transporter superfamily.</text>
</comment>
<dbReference type="PANTHER" id="PTHR43335">
    <property type="entry name" value="ABC TRANSPORTER, ATP-BINDING PROTEIN"/>
    <property type="match status" value="1"/>
</dbReference>
<sequence>MTAAISFSGLTKRYGARTAIEDVTFSVQFGEVTGLFGPNGAGKTTCLRILAGLVVPDRGTATVLGKPFAELPGSARRVGVALDTADTPPALTGRRHLLAAAAEAGVPARRVDEVLAVTDIEDVAGEKVATYSQGARRRLGLATALLGDPRVLILDEPAAGLDPHGVRWLRTLLRSLADQGCAVLLSSRALAEVEQTADRVIALRKRILFTGPVEALRRRSCPAGGALRVRTSDDARMAAELASHAGDIRSSEAAHGVLVQGTGAETILATAAAIGVEVFELAEPVASLEEEFCRLLHDTAPERAR</sequence>
<dbReference type="EMBL" id="AEJC01000463">
    <property type="protein sequence ID" value="EKX63121.1"/>
    <property type="molecule type" value="Genomic_DNA"/>
</dbReference>
<accession>L1KQN4</accession>
<dbReference type="GO" id="GO:0005524">
    <property type="term" value="F:ATP binding"/>
    <property type="evidence" value="ECO:0007669"/>
    <property type="project" value="UniProtKB-KW"/>
</dbReference>
<dbReference type="SMART" id="SM00382">
    <property type="entry name" value="AAA"/>
    <property type="match status" value="1"/>
</dbReference>
<reference evidence="6 7" key="1">
    <citation type="submission" date="2012-11" db="EMBL/GenBank/DDBJ databases">
        <authorList>
            <person name="Huguet-Tapia J.C."/>
            <person name="Durkin A.S."/>
            <person name="Pettis G.S."/>
            <person name="Badger J.H."/>
        </authorList>
    </citation>
    <scope>NUCLEOTIDE SEQUENCE [LARGE SCALE GENOMIC DNA]</scope>
    <source>
        <strain evidence="6 7">91-03</strain>
    </source>
</reference>